<protein>
    <submittedName>
        <fullName evidence="1">Uncharacterized protein</fullName>
    </submittedName>
</protein>
<reference evidence="1" key="1">
    <citation type="submission" date="2023-10" db="EMBL/GenBank/DDBJ databases">
        <title>Genome assembly of Pristionchus species.</title>
        <authorList>
            <person name="Yoshida K."/>
            <person name="Sommer R.J."/>
        </authorList>
    </citation>
    <scope>NUCLEOTIDE SEQUENCE</scope>
    <source>
        <strain evidence="1">RS5133</strain>
    </source>
</reference>
<sequence>RLKQNILSRFFYYNEVKIQQSAECNASLFFIYQKSTFILFFLYLMRNSFLFVELFCECCRELQNLCLESLWISIRCLQSRNDFKRRRPLIFIQIGKTPLHFRDEIGLLSFRKGRN</sequence>
<name>A0AAV5WWS6_9BILA</name>
<comment type="caution">
    <text evidence="1">The sequence shown here is derived from an EMBL/GenBank/DDBJ whole genome shotgun (WGS) entry which is preliminary data.</text>
</comment>
<dbReference type="AlphaFoldDB" id="A0AAV5WWS6"/>
<evidence type="ECO:0000313" key="1">
    <source>
        <dbReference type="EMBL" id="GMT36607.1"/>
    </source>
</evidence>
<proteinExistence type="predicted"/>
<gene>
    <name evidence="1" type="ORF">PFISCL1PPCAC_27904</name>
</gene>
<accession>A0AAV5WWS6</accession>
<dbReference type="EMBL" id="BTSY01000007">
    <property type="protein sequence ID" value="GMT36607.1"/>
    <property type="molecule type" value="Genomic_DNA"/>
</dbReference>
<organism evidence="1 2">
    <name type="scientific">Pristionchus fissidentatus</name>
    <dbReference type="NCBI Taxonomy" id="1538716"/>
    <lineage>
        <taxon>Eukaryota</taxon>
        <taxon>Metazoa</taxon>
        <taxon>Ecdysozoa</taxon>
        <taxon>Nematoda</taxon>
        <taxon>Chromadorea</taxon>
        <taxon>Rhabditida</taxon>
        <taxon>Rhabditina</taxon>
        <taxon>Diplogasteromorpha</taxon>
        <taxon>Diplogasteroidea</taxon>
        <taxon>Neodiplogasteridae</taxon>
        <taxon>Pristionchus</taxon>
    </lineage>
</organism>
<evidence type="ECO:0000313" key="2">
    <source>
        <dbReference type="Proteomes" id="UP001432322"/>
    </source>
</evidence>
<feature type="non-terminal residue" evidence="1">
    <location>
        <position position="1"/>
    </location>
</feature>
<keyword evidence="2" id="KW-1185">Reference proteome</keyword>
<dbReference type="Proteomes" id="UP001432322">
    <property type="component" value="Unassembled WGS sequence"/>
</dbReference>